<feature type="transmembrane region" description="Helical" evidence="1">
    <location>
        <begin position="15"/>
        <end position="37"/>
    </location>
</feature>
<keyword evidence="1" id="KW-0472">Membrane</keyword>
<evidence type="ECO:0000259" key="4">
    <source>
        <dbReference type="PROSITE" id="PS50887"/>
    </source>
</evidence>
<dbReference type="Pfam" id="PF00563">
    <property type="entry name" value="EAL"/>
    <property type="match status" value="1"/>
</dbReference>
<feature type="domain" description="PAS" evidence="2">
    <location>
        <begin position="243"/>
        <end position="316"/>
    </location>
</feature>
<dbReference type="CDD" id="cd00130">
    <property type="entry name" value="PAS"/>
    <property type="match status" value="1"/>
</dbReference>
<dbReference type="SUPFAM" id="SSF55785">
    <property type="entry name" value="PYP-like sensor domain (PAS domain)"/>
    <property type="match status" value="1"/>
</dbReference>
<dbReference type="SUPFAM" id="SSF55073">
    <property type="entry name" value="Nucleotide cyclase"/>
    <property type="match status" value="1"/>
</dbReference>
<sequence>MTQARTLGTPRLLGIVWPFIAVVLFQALLGGVSLYVLSAVRGYVAGESLWSKGQKDAIYYLNLYADSRDETIFQKYQRAIAVPEGGHELRVALDRQPPDLEAARAGILKGGNHPDDVSSLIWLYLNFRHFSYLEEAIDLWTVGDGYLIELDDVARQMHSRITAGQASEADIRGWKAKIFAINDSVTPAAKAFSDALGEGSRFILRLLLVTNFATALGLIVLALLRTHKLLAQRQVFANALQLEKERAQITLQSIGDGVITTDVEGAIAYMNPAAEAMTHWKAEHATGLPLAALFNLLDDNAQSEGLTLIEHILSGRLGGGSEHSKLIQRLDGSTVSVTLVGAPIRHAGKVSGAVLVLHDMTQERQYIANLSWQATHDALTGLANRREFEYRLEQALHNLTRQVGRHALMFLDLDQFKLVNDTCGHAAGDELLRHICALLQSGLRENDTLARLGGDEFGILLENCSPEAAEKIAEGLRQTVQNLHFVWKGRPFVTTVSIGLVHIAQSPTTLEASLRAADMACYMAKEKGRNRVQVYHADDSELSLRFGEMAWVQRLHMALEENRFCLYAQEIAALGPGDHGGGHIEILLRLHDEAGRMILPDSFIPAAERYGLMTSLDRWVVENVFKIIRQCLNDSRQGPMAMCAINLSGTTIGDQAFLDFLRKQFAAYSIPPEMICFEITETSAISNLGSAIRFINELKSLGCYFSLDDFCAGMSSFAYLKHLPVDFLKIDGSFVKDMLDDPINRAMVEVINHIGHVMGKRTIAEFVETTQIEQALLEIGVDYAQGYVIERPQLFTCDTLQCRPARPQPLLFKAPGTFR</sequence>
<dbReference type="Pfam" id="PF00990">
    <property type="entry name" value="GGDEF"/>
    <property type="match status" value="1"/>
</dbReference>
<reference evidence="5 6" key="1">
    <citation type="journal article" date="2018" name="Front. Microbiol.">
        <title>Pseudomonas rhizophila S211, a New Plant Growth-Promoting Rhizobacterium with Potential in Pesticide-Bioremediation.</title>
        <authorList>
            <person name="Hassen W."/>
            <person name="Neifar M."/>
            <person name="Cherif H."/>
            <person name="Najjari A."/>
            <person name="Chouchane H."/>
            <person name="Driouich R.C."/>
            <person name="Salah A."/>
            <person name="Naili F."/>
            <person name="Mosbah A."/>
            <person name="Souissi Y."/>
            <person name="Raddadi N."/>
            <person name="Ouzari H.I."/>
            <person name="Fava F."/>
            <person name="Cherif A."/>
        </authorList>
    </citation>
    <scope>NUCLEOTIDE SEQUENCE [LARGE SCALE GENOMIC DNA]</scope>
    <source>
        <strain evidence="5 6">S211</strain>
    </source>
</reference>
<dbReference type="InterPro" id="IPR000160">
    <property type="entry name" value="GGDEF_dom"/>
</dbReference>
<dbReference type="InterPro" id="IPR052155">
    <property type="entry name" value="Biofilm_reg_signaling"/>
</dbReference>
<evidence type="ECO:0000313" key="5">
    <source>
        <dbReference type="EMBL" id="AVU78740.1"/>
    </source>
</evidence>
<dbReference type="InterPro" id="IPR013767">
    <property type="entry name" value="PAS_fold"/>
</dbReference>
<dbReference type="SMART" id="SM00052">
    <property type="entry name" value="EAL"/>
    <property type="match status" value="1"/>
</dbReference>
<dbReference type="NCBIfam" id="TIGR00229">
    <property type="entry name" value="sensory_box"/>
    <property type="match status" value="1"/>
</dbReference>
<feature type="domain" description="GGDEF" evidence="4">
    <location>
        <begin position="404"/>
        <end position="537"/>
    </location>
</feature>
<dbReference type="InterPro" id="IPR035919">
    <property type="entry name" value="EAL_sf"/>
</dbReference>
<dbReference type="InterPro" id="IPR043128">
    <property type="entry name" value="Rev_trsase/Diguanyl_cyclase"/>
</dbReference>
<dbReference type="Gene3D" id="3.30.450.20">
    <property type="entry name" value="PAS domain"/>
    <property type="match status" value="1"/>
</dbReference>
<dbReference type="RefSeq" id="WP_047226416.1">
    <property type="nucleotide sequence ID" value="NZ_CAXAOX010000003.1"/>
</dbReference>
<dbReference type="Pfam" id="PF00989">
    <property type="entry name" value="PAS"/>
    <property type="match status" value="1"/>
</dbReference>
<dbReference type="InterPro" id="IPR000014">
    <property type="entry name" value="PAS"/>
</dbReference>
<keyword evidence="6" id="KW-1185">Reference proteome</keyword>
<keyword evidence="1" id="KW-1133">Transmembrane helix</keyword>
<accession>A0ABM6UME6</accession>
<dbReference type="EMBL" id="CP024081">
    <property type="protein sequence ID" value="AVU78740.1"/>
    <property type="molecule type" value="Genomic_DNA"/>
</dbReference>
<dbReference type="PANTHER" id="PTHR44757:SF4">
    <property type="entry name" value="DIGUANYLATE CYCLASE DGCE-RELATED"/>
    <property type="match status" value="1"/>
</dbReference>
<name>A0ABM6UME6_9PSED</name>
<dbReference type="Gene3D" id="3.20.20.450">
    <property type="entry name" value="EAL domain"/>
    <property type="match status" value="1"/>
</dbReference>
<dbReference type="InterPro" id="IPR001633">
    <property type="entry name" value="EAL_dom"/>
</dbReference>
<evidence type="ECO:0000313" key="6">
    <source>
        <dbReference type="Proteomes" id="UP000241936"/>
    </source>
</evidence>
<evidence type="ECO:0000256" key="1">
    <source>
        <dbReference type="SAM" id="Phobius"/>
    </source>
</evidence>
<dbReference type="SMART" id="SM00267">
    <property type="entry name" value="GGDEF"/>
    <property type="match status" value="1"/>
</dbReference>
<dbReference type="CDD" id="cd01948">
    <property type="entry name" value="EAL"/>
    <property type="match status" value="1"/>
</dbReference>
<proteinExistence type="predicted"/>
<dbReference type="InterPro" id="IPR029787">
    <property type="entry name" value="Nucleotide_cyclase"/>
</dbReference>
<dbReference type="SMART" id="SM00091">
    <property type="entry name" value="PAS"/>
    <property type="match status" value="1"/>
</dbReference>
<dbReference type="Gene3D" id="3.30.70.270">
    <property type="match status" value="1"/>
</dbReference>
<evidence type="ECO:0000259" key="3">
    <source>
        <dbReference type="PROSITE" id="PS50883"/>
    </source>
</evidence>
<protein>
    <submittedName>
        <fullName evidence="5">GGDEF domain-containing protein</fullName>
    </submittedName>
</protein>
<dbReference type="NCBIfam" id="TIGR00254">
    <property type="entry name" value="GGDEF"/>
    <property type="match status" value="1"/>
</dbReference>
<dbReference type="Proteomes" id="UP000241936">
    <property type="component" value="Chromosome"/>
</dbReference>
<dbReference type="PROSITE" id="PS50112">
    <property type="entry name" value="PAS"/>
    <property type="match status" value="1"/>
</dbReference>
<feature type="domain" description="EAL" evidence="3">
    <location>
        <begin position="548"/>
        <end position="806"/>
    </location>
</feature>
<dbReference type="PROSITE" id="PS50883">
    <property type="entry name" value="EAL"/>
    <property type="match status" value="1"/>
</dbReference>
<feature type="transmembrane region" description="Helical" evidence="1">
    <location>
        <begin position="202"/>
        <end position="224"/>
    </location>
</feature>
<organism evidence="5 6">
    <name type="scientific">Pseudomonas rhizophila</name>
    <dbReference type="NCBI Taxonomy" id="2045200"/>
    <lineage>
        <taxon>Bacteria</taxon>
        <taxon>Pseudomonadati</taxon>
        <taxon>Pseudomonadota</taxon>
        <taxon>Gammaproteobacteria</taxon>
        <taxon>Pseudomonadales</taxon>
        <taxon>Pseudomonadaceae</taxon>
        <taxon>Pseudomonas</taxon>
    </lineage>
</organism>
<dbReference type="InterPro" id="IPR035965">
    <property type="entry name" value="PAS-like_dom_sf"/>
</dbReference>
<dbReference type="PANTHER" id="PTHR44757">
    <property type="entry name" value="DIGUANYLATE CYCLASE DGCP"/>
    <property type="match status" value="1"/>
</dbReference>
<dbReference type="CDD" id="cd01949">
    <property type="entry name" value="GGDEF"/>
    <property type="match status" value="1"/>
</dbReference>
<gene>
    <name evidence="5" type="ORF">CRX69_12920</name>
</gene>
<dbReference type="PROSITE" id="PS50887">
    <property type="entry name" value="GGDEF"/>
    <property type="match status" value="1"/>
</dbReference>
<evidence type="ECO:0000259" key="2">
    <source>
        <dbReference type="PROSITE" id="PS50112"/>
    </source>
</evidence>
<keyword evidence="1" id="KW-0812">Transmembrane</keyword>
<dbReference type="SUPFAM" id="SSF141868">
    <property type="entry name" value="EAL domain-like"/>
    <property type="match status" value="1"/>
</dbReference>